<name>A0A392VGP7_9FABA</name>
<proteinExistence type="predicted"/>
<dbReference type="Proteomes" id="UP000265520">
    <property type="component" value="Unassembled WGS sequence"/>
</dbReference>
<evidence type="ECO:0000313" key="1">
    <source>
        <dbReference type="EMBL" id="MCI86131.1"/>
    </source>
</evidence>
<protein>
    <submittedName>
        <fullName evidence="1">Uncharacterized protein</fullName>
    </submittedName>
</protein>
<reference evidence="1 2" key="1">
    <citation type="journal article" date="2018" name="Front. Plant Sci.">
        <title>Red Clover (Trifolium pratense) and Zigzag Clover (T. medium) - A Picture of Genomic Similarities and Differences.</title>
        <authorList>
            <person name="Dluhosova J."/>
            <person name="Istvanek J."/>
            <person name="Nedelnik J."/>
            <person name="Repkova J."/>
        </authorList>
    </citation>
    <scope>NUCLEOTIDE SEQUENCE [LARGE SCALE GENOMIC DNA]</scope>
    <source>
        <strain evidence="2">cv. 10/8</strain>
        <tissue evidence="1">Leaf</tissue>
    </source>
</reference>
<feature type="non-terminal residue" evidence="1">
    <location>
        <position position="50"/>
    </location>
</feature>
<accession>A0A392VGP7</accession>
<sequence length="50" mass="5392">VPIVEIGASIDVEVIGEESEEGKHDEVLNEVPVVETSESVDVDVDDLIDE</sequence>
<feature type="non-terminal residue" evidence="1">
    <location>
        <position position="1"/>
    </location>
</feature>
<dbReference type="AlphaFoldDB" id="A0A392VGP7"/>
<keyword evidence="2" id="KW-1185">Reference proteome</keyword>
<comment type="caution">
    <text evidence="1">The sequence shown here is derived from an EMBL/GenBank/DDBJ whole genome shotgun (WGS) entry which is preliminary data.</text>
</comment>
<organism evidence="1 2">
    <name type="scientific">Trifolium medium</name>
    <dbReference type="NCBI Taxonomy" id="97028"/>
    <lineage>
        <taxon>Eukaryota</taxon>
        <taxon>Viridiplantae</taxon>
        <taxon>Streptophyta</taxon>
        <taxon>Embryophyta</taxon>
        <taxon>Tracheophyta</taxon>
        <taxon>Spermatophyta</taxon>
        <taxon>Magnoliopsida</taxon>
        <taxon>eudicotyledons</taxon>
        <taxon>Gunneridae</taxon>
        <taxon>Pentapetalae</taxon>
        <taxon>rosids</taxon>
        <taxon>fabids</taxon>
        <taxon>Fabales</taxon>
        <taxon>Fabaceae</taxon>
        <taxon>Papilionoideae</taxon>
        <taxon>50 kb inversion clade</taxon>
        <taxon>NPAAA clade</taxon>
        <taxon>Hologalegina</taxon>
        <taxon>IRL clade</taxon>
        <taxon>Trifolieae</taxon>
        <taxon>Trifolium</taxon>
    </lineage>
</organism>
<evidence type="ECO:0000313" key="2">
    <source>
        <dbReference type="Proteomes" id="UP000265520"/>
    </source>
</evidence>
<dbReference type="EMBL" id="LXQA011132447">
    <property type="protein sequence ID" value="MCI86131.1"/>
    <property type="molecule type" value="Genomic_DNA"/>
</dbReference>